<name>M5RFR9_9BACT</name>
<dbReference type="AlphaFoldDB" id="M5RFR9"/>
<comment type="caution">
    <text evidence="1">The sequence shown here is derived from an EMBL/GenBank/DDBJ whole genome shotgun (WGS) entry which is preliminary data.</text>
</comment>
<accession>M5RFR9</accession>
<feature type="non-terminal residue" evidence="1">
    <location>
        <position position="261"/>
    </location>
</feature>
<gene>
    <name evidence="1" type="ORF">RMSM_05143</name>
</gene>
<keyword evidence="2" id="KW-1185">Reference proteome</keyword>
<proteinExistence type="predicted"/>
<evidence type="ECO:0008006" key="3">
    <source>
        <dbReference type="Google" id="ProtNLM"/>
    </source>
</evidence>
<evidence type="ECO:0000313" key="1">
    <source>
        <dbReference type="EMBL" id="EMI17941.1"/>
    </source>
</evidence>
<evidence type="ECO:0000313" key="2">
    <source>
        <dbReference type="Proteomes" id="UP000011991"/>
    </source>
</evidence>
<dbReference type="EMBL" id="ANOG01000732">
    <property type="protein sequence ID" value="EMI17941.1"/>
    <property type="molecule type" value="Genomic_DNA"/>
</dbReference>
<dbReference type="RefSeq" id="WP_008702445.1">
    <property type="nucleotide sequence ID" value="NZ_ANOG01000732.1"/>
</dbReference>
<protein>
    <recommendedName>
        <fullName evidence="3">HEAT repeat domain-containing protein</fullName>
    </recommendedName>
</protein>
<reference evidence="1 2" key="1">
    <citation type="journal article" date="2013" name="Mar. Genomics">
        <title>Expression of sulfatases in Rhodopirellula baltica and the diversity of sulfatases in the genus Rhodopirellula.</title>
        <authorList>
            <person name="Wegner C.E."/>
            <person name="Richter-Heitmann T."/>
            <person name="Klindworth A."/>
            <person name="Klockow C."/>
            <person name="Richter M."/>
            <person name="Achstetter T."/>
            <person name="Glockner F.O."/>
            <person name="Harder J."/>
        </authorList>
    </citation>
    <scope>NUCLEOTIDE SEQUENCE [LARGE SCALE GENOMIC DNA]</scope>
    <source>
        <strain evidence="1 2">SM1</strain>
    </source>
</reference>
<sequence length="261" mass="28974">MSYELTGREEIRRQLSQRLEHARSLDDVRDLFADVLAASDAVGHGHAVNLANSLCTAAASATQSAPERVAEVVEFDVLPFVVLEEDGEKDSPRLTIDQQYLRENIREWVYQYPYAAMREVRNDVLNVLEKIIRTEPREPYFWCVAKIGYRTETLNNLFWEIVKSGGEHAETAASALIATGLDDEERSTILDLAETQIKENGGTHLARLAIQEIVGPDRSDIAIKFLKSALSEAGSDNGIEKGIVVSVATRAVDRCADNDSI</sequence>
<organism evidence="1 2">
    <name type="scientific">Rhodopirellula maiorica SM1</name>
    <dbReference type="NCBI Taxonomy" id="1265738"/>
    <lineage>
        <taxon>Bacteria</taxon>
        <taxon>Pseudomonadati</taxon>
        <taxon>Planctomycetota</taxon>
        <taxon>Planctomycetia</taxon>
        <taxon>Pirellulales</taxon>
        <taxon>Pirellulaceae</taxon>
        <taxon>Novipirellula</taxon>
    </lineage>
</organism>
<dbReference type="Proteomes" id="UP000011991">
    <property type="component" value="Unassembled WGS sequence"/>
</dbReference>